<keyword evidence="3" id="KW-1185">Reference proteome</keyword>
<reference evidence="2" key="1">
    <citation type="submission" date="2021-02" db="EMBL/GenBank/DDBJ databases">
        <title>Salinimicrobium sp. nov. isolated from seawater in Tongyeong, Republic of Korea.</title>
        <authorList>
            <person name="Lee S.-J."/>
        </authorList>
    </citation>
    <scope>NUCLEOTIDE SEQUENCE</scope>
    <source>
        <strain evidence="2">HN-2-9-2</strain>
    </source>
</reference>
<gene>
    <name evidence="2" type="ORF">JRG66_09190</name>
</gene>
<evidence type="ECO:0008006" key="4">
    <source>
        <dbReference type="Google" id="ProtNLM"/>
    </source>
</evidence>
<evidence type="ECO:0000313" key="3">
    <source>
        <dbReference type="Proteomes" id="UP001163981"/>
    </source>
</evidence>
<dbReference type="RefSeq" id="WP_265162483.1">
    <property type="nucleotide sequence ID" value="NZ_CP069620.1"/>
</dbReference>
<sequence length="490" mass="55826">MSNKKKAGWIIAGVAGLVLLFFLANLYVKNKIEQQLDEQLQATAYKDLSVNILFNRFSVEDLKLDRERFSGNIEEVKLSGLSYSEYLFNNNIVINEFELIGPQITVFPKDSSAKETSGQQKLQIKNLRVKNGKFSRQSADTTEATVYAHVTSAAVENIHSGMQLSTLKSYQLEVDSLFLKMNPEHYIDVGRLSAKNGQVEISDFKIRSFFNREEFVQRIPYEKDYVRLDVNEIKLDSLHFEMRKDSLYLRNSKMTLAGANLNIYRNKLVADYPNVKPLYSKMLRNAPIFINFEKVVVNNSEIVYEEQVKAGEQPAIVRFAAVKGEVDKLHNLKELSSQPRITASADFMQGTPVSIDWTFPVFSAQDKFQISGNFGTIQGEALDPFLVPSLNARARGTINSVYFNFFGNDDVMQGDFRMEYDDLKVELLTKKKEEKKGFLSAIANLFVDNEQEPEEGGSYDVQVERTKNKSFWNFAWKGLREGLLDAVGQL</sequence>
<keyword evidence="1" id="KW-1133">Transmembrane helix</keyword>
<name>A0ABY6NMU5_9FLAO</name>
<accession>A0ABY6NMU5</accession>
<evidence type="ECO:0000313" key="2">
    <source>
        <dbReference type="EMBL" id="UZH54173.1"/>
    </source>
</evidence>
<keyword evidence="1" id="KW-0472">Membrane</keyword>
<dbReference type="Proteomes" id="UP001163981">
    <property type="component" value="Chromosome"/>
</dbReference>
<keyword evidence="1" id="KW-0812">Transmembrane</keyword>
<organism evidence="2 3">
    <name type="scientific">Salinimicrobium tongyeongense</name>
    <dbReference type="NCBI Taxonomy" id="2809707"/>
    <lineage>
        <taxon>Bacteria</taxon>
        <taxon>Pseudomonadati</taxon>
        <taxon>Bacteroidota</taxon>
        <taxon>Flavobacteriia</taxon>
        <taxon>Flavobacteriales</taxon>
        <taxon>Flavobacteriaceae</taxon>
        <taxon>Salinimicrobium</taxon>
    </lineage>
</organism>
<protein>
    <recommendedName>
        <fullName evidence="4">DUF748 domain-containing protein</fullName>
    </recommendedName>
</protein>
<feature type="transmembrane region" description="Helical" evidence="1">
    <location>
        <begin position="7"/>
        <end position="28"/>
    </location>
</feature>
<evidence type="ECO:0000256" key="1">
    <source>
        <dbReference type="SAM" id="Phobius"/>
    </source>
</evidence>
<proteinExistence type="predicted"/>
<dbReference type="EMBL" id="CP069620">
    <property type="protein sequence ID" value="UZH54173.1"/>
    <property type="molecule type" value="Genomic_DNA"/>
</dbReference>